<organism evidence="6 7">
    <name type="scientific">Carnobacterium maltaromaticum</name>
    <name type="common">Carnobacterium piscicola</name>
    <dbReference type="NCBI Taxonomy" id="2751"/>
    <lineage>
        <taxon>Bacteria</taxon>
        <taxon>Bacillati</taxon>
        <taxon>Bacillota</taxon>
        <taxon>Bacilli</taxon>
        <taxon>Lactobacillales</taxon>
        <taxon>Carnobacteriaceae</taxon>
        <taxon>Carnobacterium</taxon>
    </lineage>
</organism>
<dbReference type="GO" id="GO:0003962">
    <property type="term" value="F:cystathionine gamma-synthase activity"/>
    <property type="evidence" value="ECO:0007669"/>
    <property type="project" value="TreeGrafter"/>
</dbReference>
<dbReference type="GO" id="GO:0030170">
    <property type="term" value="F:pyridoxal phosphate binding"/>
    <property type="evidence" value="ECO:0007669"/>
    <property type="project" value="InterPro"/>
</dbReference>
<dbReference type="PANTHER" id="PTHR11808:SF15">
    <property type="entry name" value="CYSTATHIONINE GAMMA-LYASE"/>
    <property type="match status" value="1"/>
</dbReference>
<reference evidence="6" key="1">
    <citation type="submission" date="2023-08" db="EMBL/GenBank/DDBJ databases">
        <title>Genomic characterization of piscicolin 126 produced by Carnobacterium maltaromaticum CM22 strain isolated from salmon (Salmo salar).</title>
        <authorList>
            <person name="Gonzalez-Gragera E."/>
            <person name="Garcia-Lopez J.D."/>
            <person name="Teso-Perez C."/>
            <person name="Gimenez-Hernandez I."/>
            <person name="Peralta-Sanchez J.M."/>
            <person name="Valdivia E."/>
            <person name="Montalban-Lopez M."/>
            <person name="Martin-Platero A.M."/>
            <person name="Banos A."/>
            <person name="Martinez-Bueno M."/>
        </authorList>
    </citation>
    <scope>NUCLEOTIDE SEQUENCE</scope>
    <source>
        <strain evidence="6">CM22</strain>
    </source>
</reference>
<dbReference type="Proteomes" id="UP001290462">
    <property type="component" value="Unassembled WGS sequence"/>
</dbReference>
<dbReference type="GO" id="GO:0008483">
    <property type="term" value="F:transaminase activity"/>
    <property type="evidence" value="ECO:0007669"/>
    <property type="project" value="UniProtKB-KW"/>
</dbReference>
<comment type="cofactor">
    <cofactor evidence="1 5">
        <name>pyridoxal 5'-phosphate</name>
        <dbReference type="ChEBI" id="CHEBI:597326"/>
    </cofactor>
</comment>
<dbReference type="InterPro" id="IPR015422">
    <property type="entry name" value="PyrdxlP-dep_Trfase_small"/>
</dbReference>
<keyword evidence="3 4" id="KW-0663">Pyridoxal phosphate</keyword>
<dbReference type="GO" id="GO:0004123">
    <property type="term" value="F:cystathionine gamma-lyase activity"/>
    <property type="evidence" value="ECO:0007669"/>
    <property type="project" value="TreeGrafter"/>
</dbReference>
<proteinExistence type="inferred from homology"/>
<dbReference type="Pfam" id="PF01053">
    <property type="entry name" value="Cys_Met_Meta_PP"/>
    <property type="match status" value="1"/>
</dbReference>
<dbReference type="Gene3D" id="3.40.640.10">
    <property type="entry name" value="Type I PLP-dependent aspartate aminotransferase-like (Major domain)"/>
    <property type="match status" value="1"/>
</dbReference>
<sequence length="380" mass="41669">MKIESLIVQGIPAKNNENGAIVPPIYLASTYVQPSIEEHQTYAYGRGGNPTRNALEELISKIEGVDYGFAFASGMAATTTAFNLFKSGDKILVNSNVYGGTYRYLDTVFQQQELSYELVDDFNLLSEEDIDTTVKALFIETPSNPLLQVTDIQRLVAIAHQKGILIIVDNTFATPYLQKPFELGADIVLYSATKYLSGHADVIAGLLTVADSGLAARIKHLQNTLGNVLSPFDSYSLIRGIKTLSVRMDRQEANTVKILAFLKEHEAIARLNYPGSASPEEAAIQKKQTRGNGSVFSIELTEEYNPLKFVEELDLFDLAVSLGGVESLVCHPSTMTHESYAIELQEKIGISAGLFRFAIGIEHVDDLINDLAQALDLAKK</sequence>
<evidence type="ECO:0000256" key="1">
    <source>
        <dbReference type="ARBA" id="ARBA00001933"/>
    </source>
</evidence>
<evidence type="ECO:0000313" key="7">
    <source>
        <dbReference type="Proteomes" id="UP001290462"/>
    </source>
</evidence>
<dbReference type="Gene3D" id="3.90.1150.10">
    <property type="entry name" value="Aspartate Aminotransferase, domain 1"/>
    <property type="match status" value="1"/>
</dbReference>
<dbReference type="EMBL" id="JAVBVO010000005">
    <property type="protein sequence ID" value="MDZ5760028.1"/>
    <property type="molecule type" value="Genomic_DNA"/>
</dbReference>
<name>A0AAW9JWQ2_CARML</name>
<dbReference type="GO" id="GO:0019343">
    <property type="term" value="P:cysteine biosynthetic process via cystathionine"/>
    <property type="evidence" value="ECO:0007669"/>
    <property type="project" value="TreeGrafter"/>
</dbReference>
<dbReference type="GO" id="GO:0005737">
    <property type="term" value="C:cytoplasm"/>
    <property type="evidence" value="ECO:0007669"/>
    <property type="project" value="TreeGrafter"/>
</dbReference>
<dbReference type="PIRSF" id="PIRSF001434">
    <property type="entry name" value="CGS"/>
    <property type="match status" value="1"/>
</dbReference>
<dbReference type="SUPFAM" id="SSF53383">
    <property type="entry name" value="PLP-dependent transferases"/>
    <property type="match status" value="1"/>
</dbReference>
<keyword evidence="6" id="KW-0808">Transferase</keyword>
<dbReference type="RefSeq" id="WP_322809559.1">
    <property type="nucleotide sequence ID" value="NZ_JAVBVO010000005.1"/>
</dbReference>
<dbReference type="CDD" id="cd00614">
    <property type="entry name" value="CGS_like"/>
    <property type="match status" value="1"/>
</dbReference>
<evidence type="ECO:0000256" key="4">
    <source>
        <dbReference type="PIRSR" id="PIRSR001434-2"/>
    </source>
</evidence>
<comment type="caution">
    <text evidence="6">The sequence shown here is derived from an EMBL/GenBank/DDBJ whole genome shotgun (WGS) entry which is preliminary data.</text>
</comment>
<dbReference type="InterPro" id="IPR015421">
    <property type="entry name" value="PyrdxlP-dep_Trfase_major"/>
</dbReference>
<gene>
    <name evidence="6" type="ORF">RAK27_15440</name>
</gene>
<evidence type="ECO:0000256" key="2">
    <source>
        <dbReference type="ARBA" id="ARBA00009077"/>
    </source>
</evidence>
<dbReference type="InterPro" id="IPR015424">
    <property type="entry name" value="PyrdxlP-dep_Trfase"/>
</dbReference>
<evidence type="ECO:0000256" key="3">
    <source>
        <dbReference type="ARBA" id="ARBA00022898"/>
    </source>
</evidence>
<feature type="modified residue" description="N6-(pyridoxal phosphate)lysine" evidence="4">
    <location>
        <position position="194"/>
    </location>
</feature>
<dbReference type="InterPro" id="IPR000277">
    <property type="entry name" value="Cys/Met-Metab_PyrdxlP-dep_enz"/>
</dbReference>
<evidence type="ECO:0000256" key="5">
    <source>
        <dbReference type="RuleBase" id="RU362118"/>
    </source>
</evidence>
<dbReference type="GO" id="GO:0019346">
    <property type="term" value="P:transsulfuration"/>
    <property type="evidence" value="ECO:0007669"/>
    <property type="project" value="InterPro"/>
</dbReference>
<evidence type="ECO:0000313" key="6">
    <source>
        <dbReference type="EMBL" id="MDZ5760028.1"/>
    </source>
</evidence>
<protein>
    <submittedName>
        <fullName evidence="6">PLP-dependent aspartate aminotransferase family protein</fullName>
    </submittedName>
</protein>
<accession>A0AAW9JWQ2</accession>
<dbReference type="AlphaFoldDB" id="A0AAW9JWQ2"/>
<keyword evidence="6" id="KW-0032">Aminotransferase</keyword>
<comment type="similarity">
    <text evidence="2 5">Belongs to the trans-sulfuration enzymes family.</text>
</comment>
<dbReference type="PANTHER" id="PTHR11808">
    <property type="entry name" value="TRANS-SULFURATION ENZYME FAMILY MEMBER"/>
    <property type="match status" value="1"/>
</dbReference>
<dbReference type="FunFam" id="3.40.640.10:FF:000009">
    <property type="entry name" value="Cystathionine gamma-synthase homolog"/>
    <property type="match status" value="1"/>
</dbReference>